<dbReference type="Proteomes" id="UP001516400">
    <property type="component" value="Unassembled WGS sequence"/>
</dbReference>
<feature type="compositionally biased region" description="Basic and acidic residues" evidence="1">
    <location>
        <begin position="316"/>
        <end position="329"/>
    </location>
</feature>
<feature type="compositionally biased region" description="Polar residues" evidence="1">
    <location>
        <begin position="173"/>
        <end position="186"/>
    </location>
</feature>
<feature type="compositionally biased region" description="Basic and acidic residues" evidence="1">
    <location>
        <begin position="152"/>
        <end position="167"/>
    </location>
</feature>
<organism evidence="2 3">
    <name type="scientific">Cryptolaemus montrouzieri</name>
    <dbReference type="NCBI Taxonomy" id="559131"/>
    <lineage>
        <taxon>Eukaryota</taxon>
        <taxon>Metazoa</taxon>
        <taxon>Ecdysozoa</taxon>
        <taxon>Arthropoda</taxon>
        <taxon>Hexapoda</taxon>
        <taxon>Insecta</taxon>
        <taxon>Pterygota</taxon>
        <taxon>Neoptera</taxon>
        <taxon>Endopterygota</taxon>
        <taxon>Coleoptera</taxon>
        <taxon>Polyphaga</taxon>
        <taxon>Cucujiformia</taxon>
        <taxon>Coccinelloidea</taxon>
        <taxon>Coccinellidae</taxon>
        <taxon>Scymninae</taxon>
        <taxon>Scymnini</taxon>
        <taxon>Cryptolaemus</taxon>
    </lineage>
</organism>
<feature type="region of interest" description="Disordered" evidence="1">
    <location>
        <begin position="404"/>
        <end position="457"/>
    </location>
</feature>
<proteinExistence type="predicted"/>
<gene>
    <name evidence="2" type="ORF">HHI36_017973</name>
</gene>
<evidence type="ECO:0000313" key="3">
    <source>
        <dbReference type="Proteomes" id="UP001516400"/>
    </source>
</evidence>
<feature type="compositionally biased region" description="Polar residues" evidence="1">
    <location>
        <begin position="194"/>
        <end position="205"/>
    </location>
</feature>
<comment type="caution">
    <text evidence="2">The sequence shown here is derived from an EMBL/GenBank/DDBJ whole genome shotgun (WGS) entry which is preliminary data.</text>
</comment>
<evidence type="ECO:0000313" key="2">
    <source>
        <dbReference type="EMBL" id="KAL3283802.1"/>
    </source>
</evidence>
<feature type="compositionally biased region" description="Basic and acidic residues" evidence="1">
    <location>
        <begin position="444"/>
        <end position="457"/>
    </location>
</feature>
<dbReference type="AlphaFoldDB" id="A0ABD2NYT6"/>
<keyword evidence="3" id="KW-1185">Reference proteome</keyword>
<feature type="compositionally biased region" description="Low complexity" evidence="1">
    <location>
        <begin position="282"/>
        <end position="296"/>
    </location>
</feature>
<feature type="region of interest" description="Disordered" evidence="1">
    <location>
        <begin position="84"/>
        <end position="368"/>
    </location>
</feature>
<accession>A0ABD2NYT6</accession>
<feature type="compositionally biased region" description="Low complexity" evidence="1">
    <location>
        <begin position="114"/>
        <end position="129"/>
    </location>
</feature>
<feature type="compositionally biased region" description="Basic and acidic residues" evidence="1">
    <location>
        <begin position="84"/>
        <end position="96"/>
    </location>
</feature>
<sequence length="481" mass="53392">MDDKKGSRYVSSKVSEIANRFQQSQCTNNKEEIMAPLTKTKISKFAGNHIDKGAENAEIVAPIVRTESHVTRFNHARALFEKLGEENSRNSRRDNQQRAAPLQSTKSASSVLDATARSRSSSANSEPAAGARDCKSFDFENELSRSPSPPQESKRIEKVDNESKSGGDLHVLNENNKSKSNGVNHNRSFEEQRNNIIETNGNVVRSSEDRNVSKPALMRKPDKPERKLNSKELIEKQRNWTSHFSKSRSNRYSSDPNKQAEVKVATGRSIGDPAVCDNRTITTTATSSSVATRSASFNNKIRSPPTSPPPPPVRTEASRRPNITRKERPASVIPTPYKSPVSSPTKDFPFRSSESHTNVSPSAKRGPLFKSEENRASLNNDYIFKNNAYVESINNFCLHPPPAPIGTGTSKSPLPQDEQENKESLSVTSESLSSLSPPSSPSKARSENEKQEQEDNEKSQIFLGEFFEFLCVYPAVILRID</sequence>
<evidence type="ECO:0000256" key="1">
    <source>
        <dbReference type="SAM" id="MobiDB-lite"/>
    </source>
</evidence>
<feature type="compositionally biased region" description="Basic and acidic residues" evidence="1">
    <location>
        <begin position="219"/>
        <end position="238"/>
    </location>
</feature>
<reference evidence="2 3" key="1">
    <citation type="journal article" date="2021" name="BMC Biol.">
        <title>Horizontally acquired antibacterial genes associated with adaptive radiation of ladybird beetles.</title>
        <authorList>
            <person name="Li H.S."/>
            <person name="Tang X.F."/>
            <person name="Huang Y.H."/>
            <person name="Xu Z.Y."/>
            <person name="Chen M.L."/>
            <person name="Du X.Y."/>
            <person name="Qiu B.Y."/>
            <person name="Chen P.T."/>
            <person name="Zhang W."/>
            <person name="Slipinski A."/>
            <person name="Escalona H.E."/>
            <person name="Waterhouse R.M."/>
            <person name="Zwick A."/>
            <person name="Pang H."/>
        </authorList>
    </citation>
    <scope>NUCLEOTIDE SEQUENCE [LARGE SCALE GENOMIC DNA]</scope>
    <source>
        <strain evidence="2">SYSU2018</strain>
    </source>
</reference>
<name>A0ABD2NYT6_9CUCU</name>
<feature type="compositionally biased region" description="Low complexity" evidence="1">
    <location>
        <begin position="424"/>
        <end position="437"/>
    </location>
</feature>
<protein>
    <submittedName>
        <fullName evidence="2">Uncharacterized protein</fullName>
    </submittedName>
</protein>
<feature type="compositionally biased region" description="Polar residues" evidence="1">
    <location>
        <begin position="102"/>
        <end position="112"/>
    </location>
</feature>
<dbReference type="EMBL" id="JABFTP020000165">
    <property type="protein sequence ID" value="KAL3283802.1"/>
    <property type="molecule type" value="Genomic_DNA"/>
</dbReference>